<keyword evidence="2" id="KW-0808">Transferase</keyword>
<reference evidence="2 3" key="1">
    <citation type="submission" date="2018-06" db="EMBL/GenBank/DDBJ databases">
        <authorList>
            <consortium name="Pathogen Informatics"/>
            <person name="Doyle S."/>
        </authorList>
    </citation>
    <scope>NUCLEOTIDE SEQUENCE [LARGE SCALE GENOMIC DNA]</scope>
    <source>
        <strain evidence="2 3">NCTC9601</strain>
    </source>
</reference>
<evidence type="ECO:0000313" key="3">
    <source>
        <dbReference type="Proteomes" id="UP000251123"/>
    </source>
</evidence>
<keyword evidence="1" id="KW-1133">Transmembrane helix</keyword>
<accession>A0A2X1QCE2</accession>
<dbReference type="EMBL" id="UASN01000015">
    <property type="protein sequence ID" value="SPX54152.1"/>
    <property type="molecule type" value="Genomic_DNA"/>
</dbReference>
<keyword evidence="1" id="KW-0812">Transmembrane</keyword>
<dbReference type="GO" id="GO:0016740">
    <property type="term" value="F:transferase activity"/>
    <property type="evidence" value="ECO:0007669"/>
    <property type="project" value="UniProtKB-KW"/>
</dbReference>
<keyword evidence="1" id="KW-0472">Membrane</keyword>
<feature type="transmembrane region" description="Helical" evidence="1">
    <location>
        <begin position="20"/>
        <end position="42"/>
    </location>
</feature>
<gene>
    <name evidence="2" type="primary">mdoC_2</name>
    <name evidence="2" type="ORF">NCTC9601_01288</name>
</gene>
<sequence length="47" mass="5531">MWSFSLGHRLLNFQSARVTYFVNASLFIYMVHHPLTLLYGAWNHPGH</sequence>
<name>A0A2X1QCE2_KLEPN</name>
<dbReference type="EC" id="2.1.-.-" evidence="2"/>
<organism evidence="2 3">
    <name type="scientific">Klebsiella pneumoniae</name>
    <dbReference type="NCBI Taxonomy" id="573"/>
    <lineage>
        <taxon>Bacteria</taxon>
        <taxon>Pseudomonadati</taxon>
        <taxon>Pseudomonadota</taxon>
        <taxon>Gammaproteobacteria</taxon>
        <taxon>Enterobacterales</taxon>
        <taxon>Enterobacteriaceae</taxon>
        <taxon>Klebsiella/Raoultella group</taxon>
        <taxon>Klebsiella</taxon>
        <taxon>Klebsiella pneumoniae complex</taxon>
    </lineage>
</organism>
<protein>
    <submittedName>
        <fullName evidence="2">Glucans biosynthesis protein</fullName>
        <ecNumber evidence="2">2.1.-.-</ecNumber>
    </submittedName>
</protein>
<dbReference type="Proteomes" id="UP000251123">
    <property type="component" value="Unassembled WGS sequence"/>
</dbReference>
<evidence type="ECO:0000313" key="2">
    <source>
        <dbReference type="EMBL" id="SPX54152.1"/>
    </source>
</evidence>
<evidence type="ECO:0000256" key="1">
    <source>
        <dbReference type="SAM" id="Phobius"/>
    </source>
</evidence>
<dbReference type="AlphaFoldDB" id="A0A2X1QCE2"/>
<proteinExistence type="predicted"/>